<sequence>MKFSQLFSEFTCICQKLEVTIAMPRKRNVVSVPQDFLPERHIEFYYRVSLFIPFVDPLTQPIESRFTKHKAILKGLSGNLPSFAVKEPIGGVK</sequence>
<dbReference type="Proteomes" id="UP001187531">
    <property type="component" value="Unassembled WGS sequence"/>
</dbReference>
<comment type="caution">
    <text evidence="1">The sequence shown here is derived from an EMBL/GenBank/DDBJ whole genome shotgun (WGS) entry which is preliminary data.</text>
</comment>
<evidence type="ECO:0000313" key="2">
    <source>
        <dbReference type="Proteomes" id="UP001187531"/>
    </source>
</evidence>
<keyword evidence="2" id="KW-1185">Reference proteome</keyword>
<dbReference type="EMBL" id="JAVRJZ010000040">
    <property type="protein sequence ID" value="KAK2704079.1"/>
    <property type="molecule type" value="Genomic_DNA"/>
</dbReference>
<proteinExistence type="predicted"/>
<protein>
    <submittedName>
        <fullName evidence="1">Uncharacterized protein</fullName>
    </submittedName>
</protein>
<accession>A0AA88HBP2</accession>
<reference evidence="1" key="1">
    <citation type="submission" date="2023-07" db="EMBL/GenBank/DDBJ databases">
        <title>Chromosome-level genome assembly of Artemia franciscana.</title>
        <authorList>
            <person name="Jo E."/>
        </authorList>
    </citation>
    <scope>NUCLEOTIDE SEQUENCE</scope>
    <source>
        <tissue evidence="1">Whole body</tissue>
    </source>
</reference>
<gene>
    <name evidence="1" type="ORF">QYM36_017643</name>
</gene>
<evidence type="ECO:0000313" key="1">
    <source>
        <dbReference type="EMBL" id="KAK2704079.1"/>
    </source>
</evidence>
<dbReference type="AlphaFoldDB" id="A0AA88HBP2"/>
<name>A0AA88HBP2_ARTSF</name>
<organism evidence="1 2">
    <name type="scientific">Artemia franciscana</name>
    <name type="common">Brine shrimp</name>
    <name type="synonym">Artemia sanfranciscana</name>
    <dbReference type="NCBI Taxonomy" id="6661"/>
    <lineage>
        <taxon>Eukaryota</taxon>
        <taxon>Metazoa</taxon>
        <taxon>Ecdysozoa</taxon>
        <taxon>Arthropoda</taxon>
        <taxon>Crustacea</taxon>
        <taxon>Branchiopoda</taxon>
        <taxon>Anostraca</taxon>
        <taxon>Artemiidae</taxon>
        <taxon>Artemia</taxon>
    </lineage>
</organism>